<evidence type="ECO:0000256" key="7">
    <source>
        <dbReference type="ARBA" id="ARBA00022989"/>
    </source>
</evidence>
<evidence type="ECO:0000256" key="9">
    <source>
        <dbReference type="SAM" id="MobiDB-lite"/>
    </source>
</evidence>
<name>A0A7J7H3R8_CAMSI</name>
<dbReference type="Proteomes" id="UP000593564">
    <property type="component" value="Unassembled WGS sequence"/>
</dbReference>
<dbReference type="GO" id="GO:0031969">
    <property type="term" value="C:chloroplast membrane"/>
    <property type="evidence" value="ECO:0007669"/>
    <property type="project" value="UniProtKB-SubCell"/>
</dbReference>
<protein>
    <submittedName>
        <fullName evidence="10">Uncharacterized protein</fullName>
    </submittedName>
</protein>
<keyword evidence="4" id="KW-0934">Plastid</keyword>
<dbReference type="Pfam" id="PF11891">
    <property type="entry name" value="RETICULATA-like"/>
    <property type="match status" value="1"/>
</dbReference>
<evidence type="ECO:0000313" key="11">
    <source>
        <dbReference type="Proteomes" id="UP000593564"/>
    </source>
</evidence>
<evidence type="ECO:0000256" key="1">
    <source>
        <dbReference type="ARBA" id="ARBA00004508"/>
    </source>
</evidence>
<keyword evidence="6" id="KW-0809">Transit peptide</keyword>
<keyword evidence="7" id="KW-1133">Transmembrane helix</keyword>
<accession>A0A7J7H3R8</accession>
<reference evidence="11" key="1">
    <citation type="journal article" date="2020" name="Nat. Commun.">
        <title>Genome assembly of wild tea tree DASZ reveals pedigree and selection history of tea varieties.</title>
        <authorList>
            <person name="Zhang W."/>
            <person name="Zhang Y."/>
            <person name="Qiu H."/>
            <person name="Guo Y."/>
            <person name="Wan H."/>
            <person name="Zhang X."/>
            <person name="Scossa F."/>
            <person name="Alseekh S."/>
            <person name="Zhang Q."/>
            <person name="Wang P."/>
            <person name="Xu L."/>
            <person name="Schmidt M.H."/>
            <person name="Jia X."/>
            <person name="Li D."/>
            <person name="Zhu A."/>
            <person name="Guo F."/>
            <person name="Chen W."/>
            <person name="Ni D."/>
            <person name="Usadel B."/>
            <person name="Fernie A.R."/>
            <person name="Wen W."/>
        </authorList>
    </citation>
    <scope>NUCLEOTIDE SEQUENCE [LARGE SCALE GENOMIC DNA]</scope>
    <source>
        <strain evidence="11">cv. G240</strain>
    </source>
</reference>
<feature type="region of interest" description="Disordered" evidence="9">
    <location>
        <begin position="44"/>
        <end position="89"/>
    </location>
</feature>
<dbReference type="InterPro" id="IPR021825">
    <property type="entry name" value="RETICULATA-related"/>
</dbReference>
<evidence type="ECO:0000256" key="4">
    <source>
        <dbReference type="ARBA" id="ARBA00022640"/>
    </source>
</evidence>
<evidence type="ECO:0000256" key="5">
    <source>
        <dbReference type="ARBA" id="ARBA00022692"/>
    </source>
</evidence>
<reference evidence="10 11" key="2">
    <citation type="submission" date="2020-07" db="EMBL/GenBank/DDBJ databases">
        <title>Genome assembly of wild tea tree DASZ reveals pedigree and selection history of tea varieties.</title>
        <authorList>
            <person name="Zhang W."/>
        </authorList>
    </citation>
    <scope>NUCLEOTIDE SEQUENCE [LARGE SCALE GENOMIC DNA]</scope>
    <source>
        <strain evidence="11">cv. G240</strain>
        <tissue evidence="10">Leaf</tissue>
    </source>
</reference>
<proteinExistence type="inferred from homology"/>
<feature type="compositionally biased region" description="Gly residues" evidence="9">
    <location>
        <begin position="66"/>
        <end position="87"/>
    </location>
</feature>
<dbReference type="PANTHER" id="PTHR31620:SF14">
    <property type="entry name" value="PROTEIN RETICULATA-RELATED 4, CHLOROPLASTIC"/>
    <property type="match status" value="1"/>
</dbReference>
<comment type="caution">
    <text evidence="10">The sequence shown here is derived from an EMBL/GenBank/DDBJ whole genome shotgun (WGS) entry which is preliminary data.</text>
</comment>
<organism evidence="10 11">
    <name type="scientific">Camellia sinensis</name>
    <name type="common">Tea plant</name>
    <name type="synonym">Thea sinensis</name>
    <dbReference type="NCBI Taxonomy" id="4442"/>
    <lineage>
        <taxon>Eukaryota</taxon>
        <taxon>Viridiplantae</taxon>
        <taxon>Streptophyta</taxon>
        <taxon>Embryophyta</taxon>
        <taxon>Tracheophyta</taxon>
        <taxon>Spermatophyta</taxon>
        <taxon>Magnoliopsida</taxon>
        <taxon>eudicotyledons</taxon>
        <taxon>Gunneridae</taxon>
        <taxon>Pentapetalae</taxon>
        <taxon>asterids</taxon>
        <taxon>Ericales</taxon>
        <taxon>Theaceae</taxon>
        <taxon>Camellia</taxon>
    </lineage>
</organism>
<evidence type="ECO:0000256" key="2">
    <source>
        <dbReference type="ARBA" id="ARBA00010793"/>
    </source>
</evidence>
<sequence length="397" mass="42768">MLIATGFTPSGCSLSFTKFTLVRSSRPQSPLPLTFLSLRTRTTTTTTTTLTRRTNHNQNRPVLVFSGGGDGGNGSSSGGGGGGGGEGEGFEGNKKEAILALAEMGRSLDSIPKDLAAAIESGKIPGSIFGGFKERLLADDLFFAKVAMECGVGIFTKTAAEYERRREKFFKELEFVCADVVMAIIADFMLVYLPAPTVSLRPPVAVNAGSIAKFFYNCPDNAFQRNGAKLFVVGTASSLIGTVVTNALMAARKFVDKSFTDEVENVPVLATSVAYGVYMAVSSNLRYQVVAGVIEQRILEPLVHQHKLILSALCFAVRTGNTFLGGWIMLVGQAFKSLKNQNSRLGVHSVAAYQVFRTECLVEHFGSNLRPHSKLLKSFDLSLTVPKIDLIVKLSRN</sequence>
<dbReference type="AlphaFoldDB" id="A0A7J7H3R8"/>
<dbReference type="PANTHER" id="PTHR31620">
    <property type="entry name" value="PROTEIN RETICULATA-RELATED 2, CHLOROPLASTIC-RELATED"/>
    <property type="match status" value="1"/>
</dbReference>
<dbReference type="EMBL" id="JACBKZ010000006">
    <property type="protein sequence ID" value="KAF5947632.1"/>
    <property type="molecule type" value="Genomic_DNA"/>
</dbReference>
<keyword evidence="3" id="KW-0150">Chloroplast</keyword>
<evidence type="ECO:0000256" key="6">
    <source>
        <dbReference type="ARBA" id="ARBA00022946"/>
    </source>
</evidence>
<gene>
    <name evidence="10" type="ORF">HYC85_013589</name>
</gene>
<evidence type="ECO:0000313" key="10">
    <source>
        <dbReference type="EMBL" id="KAF5947632.1"/>
    </source>
</evidence>
<comment type="subcellular location">
    <subcellularLocation>
        <location evidence="1">Plastid</location>
        <location evidence="1">Chloroplast membrane</location>
        <topology evidence="1">Multi-pass membrane protein</topology>
    </subcellularLocation>
</comment>
<keyword evidence="8" id="KW-0472">Membrane</keyword>
<comment type="similarity">
    <text evidence="2">Belongs to the RETICULATA family.</text>
</comment>
<keyword evidence="5" id="KW-0812">Transmembrane</keyword>
<evidence type="ECO:0000256" key="3">
    <source>
        <dbReference type="ARBA" id="ARBA00022528"/>
    </source>
</evidence>
<keyword evidence="11" id="KW-1185">Reference proteome</keyword>
<evidence type="ECO:0000256" key="8">
    <source>
        <dbReference type="ARBA" id="ARBA00023136"/>
    </source>
</evidence>